<dbReference type="AlphaFoldDB" id="A0A058Z6R5"/>
<gene>
    <name evidence="5" type="ORF">H696_04037</name>
</gene>
<sequence>MRPWLLSLPQSGPCGVTALAAATARRALPGALAGRLGRAAYSTDAPAGQESAMDKFFSQAASRSPGHRFPVDLPPPEVIIPGYSSESPSSSDKARTTPILQPLPGFAGGPDAPAPVTNSNSLSNQLFKTQLTTLPSGLKVATTRTGAVVINTGVFVRSGTRYDNLPHSGLAQYLDLHALRGTTNLPHDMVSKRIIELGGMLTFGSDRELTICQTSVMPADLYKSHEFISDIIRNPLFSEAAHEECTYLAPEQLRMLEEMPTNYAGNDLLHQVAFGGRTSDGVYTGGRPLGQALATSTPPSLDAVRQFHANLFRPENALVAFVGGVDHDQMVDLVHDMYETQPWRTPDPQVVDPSTIITNANAEYIGGEFWAPSQPPNAMEPLPTSHLVLGFESPGYNDPAFFALSVATFLLGGGASFSSGGPGKGVFTRLYRNVLCRHPWVNLAFSHSMPYRETGIFYVYASFSQGREKQMARIVLHELMGLMHVLPEELQRAKNQLRSAIFMGLESSVNNLDDTGRQCLYYSSRMSAEETIARLDAVTTDDLAMVAQRLLGLPGCLDYRFNVPPRVSDILDDNATSPWGSKGFCPTIITLSDTPNTAITSDFLLSNFR</sequence>
<comment type="similarity">
    <text evidence="2">Belongs to the peptidase M16 family.</text>
</comment>
<dbReference type="EMBL" id="KB932206">
    <property type="protein sequence ID" value="KCV69618.1"/>
    <property type="molecule type" value="Genomic_DNA"/>
</dbReference>
<dbReference type="PANTHER" id="PTHR11851">
    <property type="entry name" value="METALLOPROTEASE"/>
    <property type="match status" value="1"/>
</dbReference>
<dbReference type="RefSeq" id="XP_009496183.1">
    <property type="nucleotide sequence ID" value="XM_009497908.1"/>
</dbReference>
<dbReference type="Pfam" id="PF00675">
    <property type="entry name" value="Peptidase_M16"/>
    <property type="match status" value="1"/>
</dbReference>
<dbReference type="InterPro" id="IPR007863">
    <property type="entry name" value="Peptidase_M16_C"/>
</dbReference>
<evidence type="ECO:0000313" key="6">
    <source>
        <dbReference type="Proteomes" id="UP000030693"/>
    </source>
</evidence>
<dbReference type="InterPro" id="IPR011765">
    <property type="entry name" value="Pept_M16_N"/>
</dbReference>
<dbReference type="GeneID" id="20528762"/>
<keyword evidence="6" id="KW-1185">Reference proteome</keyword>
<name>A0A058Z6R5_FONAL</name>
<feature type="domain" description="Peptidase M16 C-terminal" evidence="4">
    <location>
        <begin position="301"/>
        <end position="497"/>
    </location>
</feature>
<dbReference type="SUPFAM" id="SSF63411">
    <property type="entry name" value="LuxS/MPP-like metallohydrolase"/>
    <property type="match status" value="2"/>
</dbReference>
<evidence type="ECO:0008006" key="7">
    <source>
        <dbReference type="Google" id="ProtNLM"/>
    </source>
</evidence>
<accession>A0A058Z6R5</accession>
<feature type="domain" description="Peptidase M16 N-terminal" evidence="3">
    <location>
        <begin position="140"/>
        <end position="275"/>
    </location>
</feature>
<organism evidence="5">
    <name type="scientific">Fonticula alba</name>
    <name type="common">Slime mold</name>
    <dbReference type="NCBI Taxonomy" id="691883"/>
    <lineage>
        <taxon>Eukaryota</taxon>
        <taxon>Rotosphaerida</taxon>
        <taxon>Fonticulaceae</taxon>
        <taxon>Fonticula</taxon>
    </lineage>
</organism>
<dbReference type="Proteomes" id="UP000030693">
    <property type="component" value="Unassembled WGS sequence"/>
</dbReference>
<protein>
    <recommendedName>
        <fullName evidence="7">Mitochondrial-processing peptidase subunit alpha</fullName>
    </recommendedName>
</protein>
<dbReference type="Gene3D" id="3.30.830.10">
    <property type="entry name" value="Metalloenzyme, LuxS/M16 peptidase-like"/>
    <property type="match status" value="2"/>
</dbReference>
<comment type="function">
    <text evidence="1">Substrate recognition and binding subunit of the essential mitochondrial processing protease (MPP), which cleaves the mitochondrial sequence off newly imported precursors proteins.</text>
</comment>
<dbReference type="InterPro" id="IPR050361">
    <property type="entry name" value="MPP/UQCRC_Complex"/>
</dbReference>
<dbReference type="OMA" id="SEMTHVA"/>
<dbReference type="eggNOG" id="KOG2067">
    <property type="taxonomic scope" value="Eukaryota"/>
</dbReference>
<evidence type="ECO:0000256" key="2">
    <source>
        <dbReference type="ARBA" id="ARBA00007261"/>
    </source>
</evidence>
<dbReference type="Pfam" id="PF05193">
    <property type="entry name" value="Peptidase_M16_C"/>
    <property type="match status" value="1"/>
</dbReference>
<dbReference type="InterPro" id="IPR011249">
    <property type="entry name" value="Metalloenz_LuxS/M16"/>
</dbReference>
<dbReference type="GO" id="GO:0046872">
    <property type="term" value="F:metal ion binding"/>
    <property type="evidence" value="ECO:0007669"/>
    <property type="project" value="InterPro"/>
</dbReference>
<reference evidence="5" key="1">
    <citation type="submission" date="2013-04" db="EMBL/GenBank/DDBJ databases">
        <title>The Genome Sequence of Fonticula alba ATCC 38817.</title>
        <authorList>
            <consortium name="The Broad Institute Genomics Platform"/>
            <person name="Russ C."/>
            <person name="Cuomo C."/>
            <person name="Burger G."/>
            <person name="Gray M.W."/>
            <person name="Holland P.W.H."/>
            <person name="King N."/>
            <person name="Lang F.B.F."/>
            <person name="Roger A.J."/>
            <person name="Ruiz-Trillo I."/>
            <person name="Brown M."/>
            <person name="Walker B."/>
            <person name="Young S."/>
            <person name="Zeng Q."/>
            <person name="Gargeya S."/>
            <person name="Fitzgerald M."/>
            <person name="Haas B."/>
            <person name="Abouelleil A."/>
            <person name="Allen A.W."/>
            <person name="Alvarado L."/>
            <person name="Arachchi H.M."/>
            <person name="Berlin A.M."/>
            <person name="Chapman S.B."/>
            <person name="Gainer-Dewar J."/>
            <person name="Goldberg J."/>
            <person name="Griggs A."/>
            <person name="Gujja S."/>
            <person name="Hansen M."/>
            <person name="Howarth C."/>
            <person name="Imamovic A."/>
            <person name="Ireland A."/>
            <person name="Larimer J."/>
            <person name="McCowan C."/>
            <person name="Murphy C."/>
            <person name="Pearson M."/>
            <person name="Poon T.W."/>
            <person name="Priest M."/>
            <person name="Roberts A."/>
            <person name="Saif S."/>
            <person name="Shea T."/>
            <person name="Sisk P."/>
            <person name="Sykes S."/>
            <person name="Wortman J."/>
            <person name="Nusbaum C."/>
            <person name="Birren B."/>
        </authorList>
    </citation>
    <scope>NUCLEOTIDE SEQUENCE [LARGE SCALE GENOMIC DNA]</scope>
    <source>
        <strain evidence="5">ATCC 38817</strain>
    </source>
</reference>
<evidence type="ECO:0000256" key="1">
    <source>
        <dbReference type="ARBA" id="ARBA00002123"/>
    </source>
</evidence>
<dbReference type="GO" id="GO:0005739">
    <property type="term" value="C:mitochondrion"/>
    <property type="evidence" value="ECO:0007669"/>
    <property type="project" value="TreeGrafter"/>
</dbReference>
<evidence type="ECO:0000259" key="3">
    <source>
        <dbReference type="Pfam" id="PF00675"/>
    </source>
</evidence>
<evidence type="ECO:0000259" key="4">
    <source>
        <dbReference type="Pfam" id="PF05193"/>
    </source>
</evidence>
<dbReference type="STRING" id="691883.A0A058Z6R5"/>
<proteinExistence type="inferred from homology"/>
<evidence type="ECO:0000313" key="5">
    <source>
        <dbReference type="EMBL" id="KCV69618.1"/>
    </source>
</evidence>
<dbReference type="OrthoDB" id="277191at2759"/>
<dbReference type="PANTHER" id="PTHR11851:SF49">
    <property type="entry name" value="MITOCHONDRIAL-PROCESSING PEPTIDASE SUBUNIT ALPHA"/>
    <property type="match status" value="1"/>
</dbReference>